<dbReference type="PANTHER" id="PTHR11214">
    <property type="entry name" value="BETA-1,3-N-ACETYLGLUCOSAMINYLTRANSFERASE"/>
    <property type="match status" value="1"/>
</dbReference>
<proteinExistence type="inferred from homology"/>
<dbReference type="Ensembl" id="ENSMMOT00000010953.1">
    <property type="protein sequence ID" value="ENSMMOP00000010770.1"/>
    <property type="gene ID" value="ENSMMOG00000008307.1"/>
</dbReference>
<keyword evidence="8" id="KW-1133">Transmembrane helix</keyword>
<dbReference type="OMA" id="PYDLYPW"/>
<keyword evidence="5" id="KW-0808">Transferase</keyword>
<keyword evidence="7" id="KW-0735">Signal-anchor</keyword>
<dbReference type="GO" id="GO:0030148">
    <property type="term" value="P:sphingolipid biosynthetic process"/>
    <property type="evidence" value="ECO:0007669"/>
    <property type="project" value="UniProtKB-ARBA"/>
</dbReference>
<evidence type="ECO:0000313" key="15">
    <source>
        <dbReference type="Ensembl" id="ENSMMOP00000010770.1"/>
    </source>
</evidence>
<dbReference type="InterPro" id="IPR002659">
    <property type="entry name" value="Glyco_trans_31"/>
</dbReference>
<comment type="catalytic activity">
    <reaction evidence="12">
        <text>a neolactoside nLc4Cer(d18:1(4E)) + UDP-N-acetyl-alpha-D-glucosamine = a neolactoside IV(3)-beta-GlcNAc-nLc4Cer(d18:1(4E)) + UDP + H(+)</text>
        <dbReference type="Rhea" id="RHEA:23004"/>
        <dbReference type="ChEBI" id="CHEBI:15378"/>
        <dbReference type="ChEBI" id="CHEBI:17006"/>
        <dbReference type="ChEBI" id="CHEBI:57705"/>
        <dbReference type="ChEBI" id="CHEBI:58223"/>
        <dbReference type="ChEBI" id="CHEBI:142448"/>
    </reaction>
    <physiologicalReaction direction="left-to-right" evidence="12">
        <dbReference type="Rhea" id="RHEA:23005"/>
    </physiologicalReaction>
</comment>
<evidence type="ECO:0000256" key="10">
    <source>
        <dbReference type="ARBA" id="ARBA00023136"/>
    </source>
</evidence>
<comment type="catalytic activity">
    <reaction evidence="13">
        <text>a beta-D-Gal-(1-&gt;4)-beta-D-Glc-(1&lt;-&gt;1)-Cer(d18:1(4E)) + UDP-N-acetyl-alpha-D-glucosamine = a beta-D-GlcNAc-(1-&gt;3)-beta-D-Gal-(1-&gt;4)-beta-D-Glc-(1&lt;-&gt;1)-Cer(d18:1(4E)) + UDP + H(+)</text>
        <dbReference type="Rhea" id="RHEA:13905"/>
        <dbReference type="ChEBI" id="CHEBI:15378"/>
        <dbReference type="ChEBI" id="CHEBI:17103"/>
        <dbReference type="ChEBI" id="CHEBI:17950"/>
        <dbReference type="ChEBI" id="CHEBI:57705"/>
        <dbReference type="ChEBI" id="CHEBI:58223"/>
        <dbReference type="EC" id="2.4.1.206"/>
    </reaction>
    <physiologicalReaction direction="left-to-right" evidence="13">
        <dbReference type="Rhea" id="RHEA:13906"/>
    </physiologicalReaction>
</comment>
<dbReference type="AlphaFoldDB" id="A0A3Q4B0L9"/>
<dbReference type="GO" id="GO:0047256">
    <property type="term" value="F:lactosylceramide 1,3-N-acetyl-beta-D-glucosaminyltransferase activity"/>
    <property type="evidence" value="ECO:0007669"/>
    <property type="project" value="UniProtKB-EC"/>
</dbReference>
<reference evidence="15" key="2">
    <citation type="submission" date="2025-09" db="UniProtKB">
        <authorList>
            <consortium name="Ensembl"/>
        </authorList>
    </citation>
    <scope>IDENTIFICATION</scope>
</reference>
<dbReference type="FunFam" id="3.90.550.50:FF:000019">
    <property type="entry name" value="Hexosyltransferase"/>
    <property type="match status" value="1"/>
</dbReference>
<dbReference type="Pfam" id="PF01762">
    <property type="entry name" value="Galactosyl_T"/>
    <property type="match status" value="1"/>
</dbReference>
<dbReference type="EC" id="2.4.1.-" evidence="14"/>
<sequence length="390" mass="44967">MFMNFRRVHKLQCLQLLTTGLVLCVLMICWEELDHHVVSHMRSYTYRYLVNSYDFNSSFGHNQKDSEGVDNGFESYPYLINHPNKCVGRHSQSWDDVLLLLFVKSSPENFQRRQAIRDTWGNETYAWSELGASLRMVFALGVHRDDGQRSTVQRALLQEGQAYGDLIQQDFLDTFHNLTTKLILQFHWAHEYCPQAHFFMSADDDIFVHIPNLVKYLQQLLSRKSGAKDLWVGHVHRGSPPIRRKESKYYVPEDLYPWSSYPDYTAGAGYIVSADVAAKIYQATLVLNSSMYIDDVFMGICAKTMGVSPQEHVYFSGEAKAPYHPCIYSHMITSHGHAADVRSLWKAATDPSVHYHSRGFLNNLYCIAIRVMLLCRPNYESMYPCKAAFI</sequence>
<comment type="similarity">
    <text evidence="3 14">Belongs to the glycosyltransferase 31 family.</text>
</comment>
<name>A0A3Q4B0L9_MOLML</name>
<organism evidence="15 16">
    <name type="scientific">Mola mola</name>
    <name type="common">Ocean sunfish</name>
    <name type="synonym">Tetraodon mola</name>
    <dbReference type="NCBI Taxonomy" id="94237"/>
    <lineage>
        <taxon>Eukaryota</taxon>
        <taxon>Metazoa</taxon>
        <taxon>Chordata</taxon>
        <taxon>Craniata</taxon>
        <taxon>Vertebrata</taxon>
        <taxon>Euteleostomi</taxon>
        <taxon>Actinopterygii</taxon>
        <taxon>Neopterygii</taxon>
        <taxon>Teleostei</taxon>
        <taxon>Neoteleostei</taxon>
        <taxon>Acanthomorphata</taxon>
        <taxon>Eupercaria</taxon>
        <taxon>Tetraodontiformes</taxon>
        <taxon>Molidae</taxon>
        <taxon>Mola</taxon>
    </lineage>
</organism>
<evidence type="ECO:0000256" key="4">
    <source>
        <dbReference type="ARBA" id="ARBA00022676"/>
    </source>
</evidence>
<keyword evidence="4 14" id="KW-0328">Glycosyltransferase</keyword>
<keyword evidence="9 14" id="KW-0333">Golgi apparatus</keyword>
<evidence type="ECO:0000256" key="12">
    <source>
        <dbReference type="ARBA" id="ARBA00048750"/>
    </source>
</evidence>
<evidence type="ECO:0000256" key="5">
    <source>
        <dbReference type="ARBA" id="ARBA00022679"/>
    </source>
</evidence>
<dbReference type="PANTHER" id="PTHR11214:SF21">
    <property type="entry name" value="LACTOSYLCERAMIDE 1,3-N-ACETYL-BETA-D-GLUCOSAMINYLTRANSFERASE"/>
    <property type="match status" value="1"/>
</dbReference>
<dbReference type="GO" id="GO:0006493">
    <property type="term" value="P:protein O-linked glycosylation"/>
    <property type="evidence" value="ECO:0007669"/>
    <property type="project" value="TreeGrafter"/>
</dbReference>
<evidence type="ECO:0000256" key="9">
    <source>
        <dbReference type="ARBA" id="ARBA00023034"/>
    </source>
</evidence>
<accession>A0A3Q4B0L9</accession>
<dbReference type="Proteomes" id="UP000261620">
    <property type="component" value="Unplaced"/>
</dbReference>
<evidence type="ECO:0000256" key="3">
    <source>
        <dbReference type="ARBA" id="ARBA00008661"/>
    </source>
</evidence>
<reference evidence="15" key="1">
    <citation type="submission" date="2025-08" db="UniProtKB">
        <authorList>
            <consortium name="Ensembl"/>
        </authorList>
    </citation>
    <scope>IDENTIFICATION</scope>
</reference>
<keyword evidence="16" id="KW-1185">Reference proteome</keyword>
<evidence type="ECO:0000256" key="7">
    <source>
        <dbReference type="ARBA" id="ARBA00022968"/>
    </source>
</evidence>
<evidence type="ECO:0000256" key="11">
    <source>
        <dbReference type="ARBA" id="ARBA00023180"/>
    </source>
</evidence>
<evidence type="ECO:0000256" key="8">
    <source>
        <dbReference type="ARBA" id="ARBA00022989"/>
    </source>
</evidence>
<dbReference type="Gene3D" id="3.90.550.50">
    <property type="match status" value="1"/>
</dbReference>
<keyword evidence="10" id="KW-0472">Membrane</keyword>
<dbReference type="GO" id="GO:0000139">
    <property type="term" value="C:Golgi membrane"/>
    <property type="evidence" value="ECO:0007669"/>
    <property type="project" value="UniProtKB-SubCell"/>
</dbReference>
<evidence type="ECO:0000256" key="13">
    <source>
        <dbReference type="ARBA" id="ARBA00049239"/>
    </source>
</evidence>
<comment type="subcellular location">
    <subcellularLocation>
        <location evidence="1 14">Golgi apparatus membrane</location>
        <topology evidence="1 14">Single-pass type II membrane protein</topology>
    </subcellularLocation>
</comment>
<evidence type="ECO:0000256" key="6">
    <source>
        <dbReference type="ARBA" id="ARBA00022692"/>
    </source>
</evidence>
<evidence type="ECO:0000313" key="16">
    <source>
        <dbReference type="Proteomes" id="UP000261620"/>
    </source>
</evidence>
<evidence type="ECO:0000256" key="2">
    <source>
        <dbReference type="ARBA" id="ARBA00004922"/>
    </source>
</evidence>
<keyword evidence="6" id="KW-0812">Transmembrane</keyword>
<protein>
    <recommendedName>
        <fullName evidence="14">Hexosyltransferase</fullName>
        <ecNumber evidence="14">2.4.1.-</ecNumber>
    </recommendedName>
</protein>
<keyword evidence="11" id="KW-0325">Glycoprotein</keyword>
<comment type="pathway">
    <text evidence="2">Protein modification; protein glycosylation.</text>
</comment>
<dbReference type="STRING" id="94237.ENSMMOP00000010770"/>
<evidence type="ECO:0000256" key="14">
    <source>
        <dbReference type="RuleBase" id="RU363063"/>
    </source>
</evidence>
<evidence type="ECO:0000256" key="1">
    <source>
        <dbReference type="ARBA" id="ARBA00004323"/>
    </source>
</evidence>